<accession>A0AAP0L2M8</accession>
<reference evidence="1 2" key="1">
    <citation type="submission" date="2024-01" db="EMBL/GenBank/DDBJ databases">
        <title>Genome assemblies of Stephania.</title>
        <authorList>
            <person name="Yang L."/>
        </authorList>
    </citation>
    <scope>NUCLEOTIDE SEQUENCE [LARGE SCALE GENOMIC DNA]</scope>
    <source>
        <strain evidence="1">YNDBR</strain>
        <tissue evidence="1">Leaf</tissue>
    </source>
</reference>
<name>A0AAP0L2M8_9MAGN</name>
<protein>
    <submittedName>
        <fullName evidence="1">Uncharacterized protein</fullName>
    </submittedName>
</protein>
<proteinExistence type="predicted"/>
<dbReference type="Proteomes" id="UP001420932">
    <property type="component" value="Unassembled WGS sequence"/>
</dbReference>
<dbReference type="AlphaFoldDB" id="A0AAP0L2M8"/>
<sequence>MISLKPINNLLCIALKIKNKKMDGWEEVVSLTHVKVILLHMLALFSELKYIVRIGLSGLISHSKSSSSRFRDSIDFELIESLFIPSLIPVDGVKVQV</sequence>
<dbReference type="EMBL" id="JBBNAF010000002">
    <property type="protein sequence ID" value="KAK9161955.1"/>
    <property type="molecule type" value="Genomic_DNA"/>
</dbReference>
<gene>
    <name evidence="1" type="ORF">Syun_002857</name>
</gene>
<evidence type="ECO:0000313" key="1">
    <source>
        <dbReference type="EMBL" id="KAK9161955.1"/>
    </source>
</evidence>
<comment type="caution">
    <text evidence="1">The sequence shown here is derived from an EMBL/GenBank/DDBJ whole genome shotgun (WGS) entry which is preliminary data.</text>
</comment>
<organism evidence="1 2">
    <name type="scientific">Stephania yunnanensis</name>
    <dbReference type="NCBI Taxonomy" id="152371"/>
    <lineage>
        <taxon>Eukaryota</taxon>
        <taxon>Viridiplantae</taxon>
        <taxon>Streptophyta</taxon>
        <taxon>Embryophyta</taxon>
        <taxon>Tracheophyta</taxon>
        <taxon>Spermatophyta</taxon>
        <taxon>Magnoliopsida</taxon>
        <taxon>Ranunculales</taxon>
        <taxon>Menispermaceae</taxon>
        <taxon>Menispermoideae</taxon>
        <taxon>Cissampelideae</taxon>
        <taxon>Stephania</taxon>
    </lineage>
</organism>
<keyword evidence="2" id="KW-1185">Reference proteome</keyword>
<evidence type="ECO:0000313" key="2">
    <source>
        <dbReference type="Proteomes" id="UP001420932"/>
    </source>
</evidence>